<dbReference type="WBParaSite" id="TTAC_0000587101-mRNA-1">
    <property type="protein sequence ID" value="TTAC_0000587101-mRNA-1"/>
    <property type="gene ID" value="TTAC_0000587101"/>
</dbReference>
<sequence>MNYLEATAFRIRDIKTRNSSSSNDPSDPLTFIMSQDGSFGLYTNAHRQTSTDVEVDVSACDIINRLELREPAETLNAGLAFLWTEERMRRAALVKTGIINEASVEMPSVDELLPLASGSTVCDASMDTRIRCLWCVTA</sequence>
<dbReference type="STRING" id="6205.A0A0R3WYN1"/>
<proteinExistence type="predicted"/>
<evidence type="ECO:0000313" key="2">
    <source>
        <dbReference type="Proteomes" id="UP000274429"/>
    </source>
</evidence>
<dbReference type="Proteomes" id="UP000274429">
    <property type="component" value="Unassembled WGS sequence"/>
</dbReference>
<evidence type="ECO:0000313" key="1">
    <source>
        <dbReference type="EMBL" id="VDM27813.1"/>
    </source>
</evidence>
<gene>
    <name evidence="1" type="ORF">TTAC_LOCUS5856</name>
</gene>
<reference evidence="3" key="1">
    <citation type="submission" date="2017-02" db="UniProtKB">
        <authorList>
            <consortium name="WormBaseParasite"/>
        </authorList>
    </citation>
    <scope>IDENTIFICATION</scope>
</reference>
<evidence type="ECO:0000313" key="3">
    <source>
        <dbReference type="WBParaSite" id="TTAC_0000587101-mRNA-1"/>
    </source>
</evidence>
<reference evidence="1 2" key="2">
    <citation type="submission" date="2018-11" db="EMBL/GenBank/DDBJ databases">
        <authorList>
            <consortium name="Pathogen Informatics"/>
        </authorList>
    </citation>
    <scope>NUCLEOTIDE SEQUENCE [LARGE SCALE GENOMIC DNA]</scope>
</reference>
<organism evidence="3">
    <name type="scientific">Hydatigena taeniaeformis</name>
    <name type="common">Feline tapeworm</name>
    <name type="synonym">Taenia taeniaeformis</name>
    <dbReference type="NCBI Taxonomy" id="6205"/>
    <lineage>
        <taxon>Eukaryota</taxon>
        <taxon>Metazoa</taxon>
        <taxon>Spiralia</taxon>
        <taxon>Lophotrochozoa</taxon>
        <taxon>Platyhelminthes</taxon>
        <taxon>Cestoda</taxon>
        <taxon>Eucestoda</taxon>
        <taxon>Cyclophyllidea</taxon>
        <taxon>Taeniidae</taxon>
        <taxon>Hydatigera</taxon>
    </lineage>
</organism>
<keyword evidence="2" id="KW-1185">Reference proteome</keyword>
<protein>
    <submittedName>
        <fullName evidence="1 3">Uncharacterized protein</fullName>
    </submittedName>
</protein>
<dbReference type="AlphaFoldDB" id="A0A0R3WYN1"/>
<dbReference type="EMBL" id="UYWX01009378">
    <property type="protein sequence ID" value="VDM27813.1"/>
    <property type="molecule type" value="Genomic_DNA"/>
</dbReference>
<dbReference type="OrthoDB" id="2414538at2759"/>
<accession>A0A0R3WYN1</accession>
<name>A0A0R3WYN1_HYDTA</name>